<organism evidence="1 2">
    <name type="scientific">Inquilinus ginsengisoli</name>
    <dbReference type="NCBI Taxonomy" id="363840"/>
    <lineage>
        <taxon>Bacteria</taxon>
        <taxon>Pseudomonadati</taxon>
        <taxon>Pseudomonadota</taxon>
        <taxon>Alphaproteobacteria</taxon>
        <taxon>Rhodospirillales</taxon>
        <taxon>Rhodospirillaceae</taxon>
        <taxon>Inquilinus</taxon>
    </lineage>
</organism>
<proteinExistence type="predicted"/>
<comment type="caution">
    <text evidence="1">The sequence shown here is derived from an EMBL/GenBank/DDBJ whole genome shotgun (WGS) entry which is preliminary data.</text>
</comment>
<sequence>MAYIEANWRAAQIRRHELYDLPLYEAAMRGDVRSICVLDPSLSAGRVKAMIATAQCFRRIRTGWIGNAFVTVIYDLHYGVWRPETMFQGPDREALCAVCKRASVYRTAGANFCRSHGPADLRRSQPQPIASQAAS</sequence>
<gene>
    <name evidence="1" type="ORF">E9232_006370</name>
</gene>
<evidence type="ECO:0000313" key="2">
    <source>
        <dbReference type="Proteomes" id="UP001262410"/>
    </source>
</evidence>
<dbReference type="RefSeq" id="WP_309801092.1">
    <property type="nucleotide sequence ID" value="NZ_JAVDPW010000014.1"/>
</dbReference>
<name>A0ABU1JZV4_9PROT</name>
<dbReference type="EMBL" id="JAVDPW010000014">
    <property type="protein sequence ID" value="MDR6293817.1"/>
    <property type="molecule type" value="Genomic_DNA"/>
</dbReference>
<dbReference type="Proteomes" id="UP001262410">
    <property type="component" value="Unassembled WGS sequence"/>
</dbReference>
<reference evidence="1 2" key="1">
    <citation type="submission" date="2023-07" db="EMBL/GenBank/DDBJ databases">
        <title>Sorghum-associated microbial communities from plants grown in Nebraska, USA.</title>
        <authorList>
            <person name="Schachtman D."/>
        </authorList>
    </citation>
    <scope>NUCLEOTIDE SEQUENCE [LARGE SCALE GENOMIC DNA]</scope>
    <source>
        <strain evidence="1 2">584</strain>
    </source>
</reference>
<evidence type="ECO:0000313" key="1">
    <source>
        <dbReference type="EMBL" id="MDR6293817.1"/>
    </source>
</evidence>
<accession>A0ABU1JZV4</accession>
<keyword evidence="2" id="KW-1185">Reference proteome</keyword>
<protein>
    <submittedName>
        <fullName evidence="1">Uncharacterized protein</fullName>
    </submittedName>
</protein>